<dbReference type="AlphaFoldDB" id="A0AAI9F1N4"/>
<sequence>MNDYNFNGFLTIEGTIKGRKEELFVKNIEFLKSKLKEKK</sequence>
<proteinExistence type="predicted"/>
<comment type="caution">
    <text evidence="1">The sequence shown here is derived from an EMBL/GenBank/DDBJ whole genome shotgun (WGS) entry which is preliminary data.</text>
</comment>
<accession>A0AAI9F1N4</accession>
<evidence type="ECO:0000313" key="2">
    <source>
        <dbReference type="Proteomes" id="UP000003288"/>
    </source>
</evidence>
<evidence type="ECO:0000313" key="1">
    <source>
        <dbReference type="EMBL" id="EDM22895.1"/>
    </source>
</evidence>
<protein>
    <submittedName>
        <fullName evidence="1">Uncharacterized protein</fullName>
    </submittedName>
</protein>
<dbReference type="Proteomes" id="UP000003288">
    <property type="component" value="Unassembled WGS sequence"/>
</dbReference>
<organism evidence="1 2">
    <name type="scientific">Caminibacter mediatlanticus TB-2</name>
    <dbReference type="NCBI Taxonomy" id="391592"/>
    <lineage>
        <taxon>Bacteria</taxon>
        <taxon>Pseudomonadati</taxon>
        <taxon>Campylobacterota</taxon>
        <taxon>Epsilonproteobacteria</taxon>
        <taxon>Nautiliales</taxon>
        <taxon>Nautiliaceae</taxon>
        <taxon>Caminibacter</taxon>
    </lineage>
</organism>
<gene>
    <name evidence="1" type="ORF">CMTB2_04042</name>
</gene>
<dbReference type="EMBL" id="ABCJ01000018">
    <property type="protein sequence ID" value="EDM22895.1"/>
    <property type="molecule type" value="Genomic_DNA"/>
</dbReference>
<reference evidence="1 2" key="1">
    <citation type="journal article" date="2011" name="Stand. Genomic Sci.">
        <title>Draft genome sequence of Caminibacter mediatlanticus strain TB-2, an epsilonproteobacterium isolated from a deep-sea hydrothermal vent.</title>
        <authorList>
            <person name="Giovannelli D."/>
            <person name="Ferriera S."/>
            <person name="Johnson J."/>
            <person name="Kravitz S."/>
            <person name="Perez-Rodriguez I."/>
            <person name="Ricci J."/>
            <person name="O'Brien C."/>
            <person name="Voordeckers J.W."/>
            <person name="Bini E."/>
            <person name="Vetriani C."/>
        </authorList>
    </citation>
    <scope>NUCLEOTIDE SEQUENCE [LARGE SCALE GENOMIC DNA]</scope>
    <source>
        <strain evidence="1 2">TB-2</strain>
    </source>
</reference>
<name>A0AAI9F1N4_9BACT</name>